<sequence length="54" mass="6319">MGSEGMWNCELDRTTSTPLFHSVMCLKLLLLLFISRERNNARRPYATPNPKRRP</sequence>
<dbReference type="AlphaFoldDB" id="A0A9P4TWG4"/>
<feature type="transmembrane region" description="Helical" evidence="1">
    <location>
        <begin position="15"/>
        <end position="34"/>
    </location>
</feature>
<name>A0A9P4TWG4_9PEZI</name>
<evidence type="ECO:0000313" key="3">
    <source>
        <dbReference type="Proteomes" id="UP000800235"/>
    </source>
</evidence>
<keyword evidence="1" id="KW-1133">Transmembrane helix</keyword>
<keyword evidence="3" id="KW-1185">Reference proteome</keyword>
<organism evidence="2 3">
    <name type="scientific">Tothia fuscella</name>
    <dbReference type="NCBI Taxonomy" id="1048955"/>
    <lineage>
        <taxon>Eukaryota</taxon>
        <taxon>Fungi</taxon>
        <taxon>Dikarya</taxon>
        <taxon>Ascomycota</taxon>
        <taxon>Pezizomycotina</taxon>
        <taxon>Dothideomycetes</taxon>
        <taxon>Pleosporomycetidae</taxon>
        <taxon>Venturiales</taxon>
        <taxon>Cylindrosympodiaceae</taxon>
        <taxon>Tothia</taxon>
    </lineage>
</organism>
<gene>
    <name evidence="2" type="ORF">EJ08DRAFT_650636</name>
</gene>
<evidence type="ECO:0000313" key="2">
    <source>
        <dbReference type="EMBL" id="KAF2429229.1"/>
    </source>
</evidence>
<dbReference type="Proteomes" id="UP000800235">
    <property type="component" value="Unassembled WGS sequence"/>
</dbReference>
<protein>
    <submittedName>
        <fullName evidence="2">Uncharacterized protein</fullName>
    </submittedName>
</protein>
<comment type="caution">
    <text evidence="2">The sequence shown here is derived from an EMBL/GenBank/DDBJ whole genome shotgun (WGS) entry which is preliminary data.</text>
</comment>
<dbReference type="EMBL" id="MU007049">
    <property type="protein sequence ID" value="KAF2429229.1"/>
    <property type="molecule type" value="Genomic_DNA"/>
</dbReference>
<reference evidence="2" key="1">
    <citation type="journal article" date="2020" name="Stud. Mycol.">
        <title>101 Dothideomycetes genomes: a test case for predicting lifestyles and emergence of pathogens.</title>
        <authorList>
            <person name="Haridas S."/>
            <person name="Albert R."/>
            <person name="Binder M."/>
            <person name="Bloem J."/>
            <person name="Labutti K."/>
            <person name="Salamov A."/>
            <person name="Andreopoulos B."/>
            <person name="Baker S."/>
            <person name="Barry K."/>
            <person name="Bills G."/>
            <person name="Bluhm B."/>
            <person name="Cannon C."/>
            <person name="Castanera R."/>
            <person name="Culley D."/>
            <person name="Daum C."/>
            <person name="Ezra D."/>
            <person name="Gonzalez J."/>
            <person name="Henrissat B."/>
            <person name="Kuo A."/>
            <person name="Liang C."/>
            <person name="Lipzen A."/>
            <person name="Lutzoni F."/>
            <person name="Magnuson J."/>
            <person name="Mondo S."/>
            <person name="Nolan M."/>
            <person name="Ohm R."/>
            <person name="Pangilinan J."/>
            <person name="Park H.-J."/>
            <person name="Ramirez L."/>
            <person name="Alfaro M."/>
            <person name="Sun H."/>
            <person name="Tritt A."/>
            <person name="Yoshinaga Y."/>
            <person name="Zwiers L.-H."/>
            <person name="Turgeon B."/>
            <person name="Goodwin S."/>
            <person name="Spatafora J."/>
            <person name="Crous P."/>
            <person name="Grigoriev I."/>
        </authorList>
    </citation>
    <scope>NUCLEOTIDE SEQUENCE</scope>
    <source>
        <strain evidence="2">CBS 130266</strain>
    </source>
</reference>
<evidence type="ECO:0000256" key="1">
    <source>
        <dbReference type="SAM" id="Phobius"/>
    </source>
</evidence>
<keyword evidence="1" id="KW-0472">Membrane</keyword>
<keyword evidence="1" id="KW-0812">Transmembrane</keyword>
<accession>A0A9P4TWG4</accession>
<proteinExistence type="predicted"/>